<comment type="caution">
    <text evidence="4">The sequence shown here is derived from an EMBL/GenBank/DDBJ whole genome shotgun (WGS) entry which is preliminary data.</text>
</comment>
<protein>
    <recommendedName>
        <fullName evidence="3">Nephrocystin 3-like N-terminal domain-containing protein</fullName>
    </recommendedName>
</protein>
<dbReference type="PANTHER" id="PTHR10039">
    <property type="entry name" value="AMELOGENIN"/>
    <property type="match status" value="1"/>
</dbReference>
<dbReference type="InterPro" id="IPR027417">
    <property type="entry name" value="P-loop_NTPase"/>
</dbReference>
<evidence type="ECO:0000256" key="2">
    <source>
        <dbReference type="SAM" id="MobiDB-lite"/>
    </source>
</evidence>
<gene>
    <name evidence="4" type="ORF">PIIN_11634</name>
</gene>
<proteinExistence type="predicted"/>
<dbReference type="SUPFAM" id="SSF52540">
    <property type="entry name" value="P-loop containing nucleoside triphosphate hydrolases"/>
    <property type="match status" value="1"/>
</dbReference>
<evidence type="ECO:0000259" key="3">
    <source>
        <dbReference type="Pfam" id="PF24883"/>
    </source>
</evidence>
<reference evidence="4 5" key="1">
    <citation type="journal article" date="2011" name="PLoS Pathog.">
        <title>Endophytic Life Strategies Decoded by Genome and Transcriptome Analyses of the Mutualistic Root Symbiont Piriformospora indica.</title>
        <authorList>
            <person name="Zuccaro A."/>
            <person name="Lahrmann U."/>
            <person name="Guldener U."/>
            <person name="Langen G."/>
            <person name="Pfiffi S."/>
            <person name="Biedenkopf D."/>
            <person name="Wong P."/>
            <person name="Samans B."/>
            <person name="Grimm C."/>
            <person name="Basiewicz M."/>
            <person name="Murat C."/>
            <person name="Martin F."/>
            <person name="Kogel K.H."/>
        </authorList>
    </citation>
    <scope>NUCLEOTIDE SEQUENCE [LARGE SCALE GENOMIC DNA]</scope>
    <source>
        <strain evidence="4 5">DSM 11827</strain>
    </source>
</reference>
<organism evidence="4 5">
    <name type="scientific">Serendipita indica (strain DSM 11827)</name>
    <name type="common">Root endophyte fungus</name>
    <name type="synonym">Piriformospora indica</name>
    <dbReference type="NCBI Taxonomy" id="1109443"/>
    <lineage>
        <taxon>Eukaryota</taxon>
        <taxon>Fungi</taxon>
        <taxon>Dikarya</taxon>
        <taxon>Basidiomycota</taxon>
        <taxon>Agaricomycotina</taxon>
        <taxon>Agaricomycetes</taxon>
        <taxon>Sebacinales</taxon>
        <taxon>Serendipitaceae</taxon>
        <taxon>Serendipita</taxon>
    </lineage>
</organism>
<dbReference type="Proteomes" id="UP000007148">
    <property type="component" value="Unassembled WGS sequence"/>
</dbReference>
<feature type="region of interest" description="Disordered" evidence="2">
    <location>
        <begin position="206"/>
        <end position="247"/>
    </location>
</feature>
<evidence type="ECO:0000256" key="1">
    <source>
        <dbReference type="ARBA" id="ARBA00022737"/>
    </source>
</evidence>
<dbReference type="HOGENOM" id="CLU_000288_6_5_1"/>
<keyword evidence="5" id="KW-1185">Reference proteome</keyword>
<name>G4U263_SERID</name>
<dbReference type="PANTHER" id="PTHR10039:SF16">
    <property type="entry name" value="GPI INOSITOL-DEACYLASE"/>
    <property type="match status" value="1"/>
</dbReference>
<dbReference type="OrthoDB" id="5967843at2759"/>
<accession>G4U263</accession>
<dbReference type="Gene3D" id="3.40.50.300">
    <property type="entry name" value="P-loop containing nucleotide triphosphate hydrolases"/>
    <property type="match status" value="1"/>
</dbReference>
<dbReference type="AlphaFoldDB" id="G4U263"/>
<dbReference type="InParanoid" id="G4U263"/>
<feature type="domain" description="Nephrocystin 3-like N-terminal" evidence="3">
    <location>
        <begin position="5"/>
        <end position="64"/>
    </location>
</feature>
<dbReference type="Pfam" id="PF24883">
    <property type="entry name" value="NPHP3_N"/>
    <property type="match status" value="1"/>
</dbReference>
<sequence length="247" mass="27756">MRSSVDEQLRTLITNPLLQSDKRVILVIDAIDECKSGSQRRELLEALATAARECANLKIFLTSRPDPVIEAVLQGLLIKEKLENRLHDVKHPDTTNDIAVYVHHSLHEVLPQDKRPRLAEKANGLFIWASTACRMLTSETRLSSPEDVYDRLISLDQPGVIDDLYNLIFERTDPEYYAVMCSMLALLHGAFEPLTVDDLDDLVKHAKGPGTESRKRTQCGFKDGSDPIPPPNAGRVPSTVLDPPRWR</sequence>
<keyword evidence="1" id="KW-0677">Repeat</keyword>
<evidence type="ECO:0000313" key="4">
    <source>
        <dbReference type="EMBL" id="CCA77656.1"/>
    </source>
</evidence>
<dbReference type="EMBL" id="CAFZ01001826">
    <property type="protein sequence ID" value="CCA77656.1"/>
    <property type="molecule type" value="Genomic_DNA"/>
</dbReference>
<evidence type="ECO:0000313" key="5">
    <source>
        <dbReference type="Proteomes" id="UP000007148"/>
    </source>
</evidence>
<dbReference type="STRING" id="1109443.G4U263"/>
<dbReference type="InterPro" id="IPR056884">
    <property type="entry name" value="NPHP3-like_N"/>
</dbReference>